<dbReference type="SUPFAM" id="SSF50692">
    <property type="entry name" value="ADC-like"/>
    <property type="match status" value="1"/>
</dbReference>
<evidence type="ECO:0000256" key="1">
    <source>
        <dbReference type="ARBA" id="ARBA00022485"/>
    </source>
</evidence>
<accession>A0A1H4DXA8</accession>
<dbReference type="GO" id="GO:0046872">
    <property type="term" value="F:metal ion binding"/>
    <property type="evidence" value="ECO:0007669"/>
    <property type="project" value="UniProtKB-KW"/>
</dbReference>
<organism evidence="9 10">
    <name type="scientific">Desulfuromusa kysingii</name>
    <dbReference type="NCBI Taxonomy" id="37625"/>
    <lineage>
        <taxon>Bacteria</taxon>
        <taxon>Pseudomonadati</taxon>
        <taxon>Thermodesulfobacteriota</taxon>
        <taxon>Desulfuromonadia</taxon>
        <taxon>Desulfuromonadales</taxon>
        <taxon>Geopsychrobacteraceae</taxon>
        <taxon>Desulfuromusa</taxon>
    </lineage>
</organism>
<dbReference type="GO" id="GO:0051539">
    <property type="term" value="F:4 iron, 4 sulfur cluster binding"/>
    <property type="evidence" value="ECO:0007669"/>
    <property type="project" value="UniProtKB-KW"/>
</dbReference>
<keyword evidence="4" id="KW-0732">Signal</keyword>
<dbReference type="GO" id="GO:0016491">
    <property type="term" value="F:oxidoreductase activity"/>
    <property type="evidence" value="ECO:0007669"/>
    <property type="project" value="UniProtKB-KW"/>
</dbReference>
<proteinExistence type="predicted"/>
<dbReference type="Gene3D" id="3.40.50.740">
    <property type="match status" value="1"/>
</dbReference>
<evidence type="ECO:0000313" key="10">
    <source>
        <dbReference type="Proteomes" id="UP000199409"/>
    </source>
</evidence>
<feature type="domain" description="4Fe-4S Mo/W bis-MGD-type" evidence="8">
    <location>
        <begin position="52"/>
        <end position="125"/>
    </location>
</feature>
<evidence type="ECO:0000256" key="3">
    <source>
        <dbReference type="ARBA" id="ARBA00022723"/>
    </source>
</evidence>
<reference evidence="9 10" key="1">
    <citation type="submission" date="2016-10" db="EMBL/GenBank/DDBJ databases">
        <authorList>
            <person name="de Groot N.N."/>
        </authorList>
    </citation>
    <scope>NUCLEOTIDE SEQUENCE [LARGE SCALE GENOMIC DNA]</scope>
    <source>
        <strain evidence="9 10">DSM 7343</strain>
    </source>
</reference>
<dbReference type="STRING" id="37625.SAMN05660420_03136"/>
<dbReference type="AlphaFoldDB" id="A0A1H4DXA8"/>
<evidence type="ECO:0000256" key="7">
    <source>
        <dbReference type="ARBA" id="ARBA00023014"/>
    </source>
</evidence>
<dbReference type="Gene3D" id="3.40.228.10">
    <property type="entry name" value="Dimethylsulfoxide Reductase, domain 2"/>
    <property type="match status" value="1"/>
</dbReference>
<dbReference type="RefSeq" id="WP_092350558.1">
    <property type="nucleotide sequence ID" value="NZ_FNQN01000012.1"/>
</dbReference>
<gene>
    <name evidence="9" type="ORF">SAMN05660420_03136</name>
</gene>
<dbReference type="PROSITE" id="PS51318">
    <property type="entry name" value="TAT"/>
    <property type="match status" value="1"/>
</dbReference>
<dbReference type="CDD" id="cd02780">
    <property type="entry name" value="MopB_CT_Tetrathionate_Arsenate-R"/>
    <property type="match status" value="1"/>
</dbReference>
<sequence length="1044" mass="114884">MKMLDKKVSRRSIMKGAVVVGGGAFLGDKLGWCNKVLAAVADKNTYPLGSAESIIYSVCLQCHTACPLKCKVQDGLLVKIDGNPYTPQNMLPHLPHKTSPFDAAKVDGKICPKGQSGIQSLYDPYRIVKVLKRNGPRGANKWKVVPFDQAIKEVVEGGKIFADIGEDRHVEGLKDIYAQRDAAAAAAMSKDWKSVAGGKMRVDDFKKKHAASLDSLIDPEHPDLGMKNNQFVFQAGRIEHGRKELGKRFMYNSFGSVNFFEHTTICEQSHHIAFWGASNQYKNGKWGGGKTHMKPDTLNSEFNIYFGTSPFEANFGPPIMTGKITDGIADGRLKIAVVDPMLNKTAAKAWKWVPVKPGGDAALALGMTRWIIENDRYDKKFLSSSTKAAAHASNEVSWTTANFLVKIDEEGPEAYLRASDVGLSEEDAFVVVVDGVPTVVDEKQEIYGDLEFSGEIGGHRVKTSFTLLKELAFSQSLEKWSELAGTPAREVSELAKEFTAHGKRAAIDMYRGPVQHTNGYYNGQAIIVLNMLVGNIDHKGGSHAGGSHWHELGDKLHFPFDMKKMHPEKLNAFGHKITREGSSYEKSTLFEGYPAKRPWFPFTGSVYQEIIPSAADQYPYGIKALWLHKGTPGFAAPAGHSALKILADTKKLPLIIADDIVIGESSMYADFLFPDTAIWERFGTPHTTPDSPTKASKLRQPTVTPQTEVVEVYGEKMHCSMEAVMLAIGEALNLPGCGKDAFGPGLDFTKPEDFFLKLMANLAWGDKKDDAVPDASQDEMQLFLNARKHLGKEVYSEERWKAAVGESNWKKLVYLLNRGGRFEDFSEANNIGHDGFVKHQVKRRFNMYVENVGVQRHSLTGKRFSGLGIYEPVLDAGGKVVDSGDYSLDLSTYKEILGGQSRTLPGNYWLSSILPENFIIINNKTATELGFKNGDLVRVTSPTNPEGVWPVPNHKKVPMEGRLKTIEGIRPGVVSVCWSFGHWAYGAGDVEVDGQATSGDKRRQAGLCTNAACMVDPVLKNVCMSDPIGGSASFYDTKVKLVRV</sequence>
<keyword evidence="10" id="KW-1185">Reference proteome</keyword>
<dbReference type="Gene3D" id="2.40.40.20">
    <property type="match status" value="1"/>
</dbReference>
<keyword evidence="2" id="KW-0500">Molybdenum</keyword>
<dbReference type="InterPro" id="IPR006963">
    <property type="entry name" value="Mopterin_OxRdtase_4Fe-4S_dom"/>
</dbReference>
<evidence type="ECO:0000259" key="8">
    <source>
        <dbReference type="PROSITE" id="PS51669"/>
    </source>
</evidence>
<evidence type="ECO:0000256" key="4">
    <source>
        <dbReference type="ARBA" id="ARBA00022729"/>
    </source>
</evidence>
<dbReference type="Pfam" id="PF04879">
    <property type="entry name" value="Molybdop_Fe4S4"/>
    <property type="match status" value="1"/>
</dbReference>
<name>A0A1H4DXA8_9BACT</name>
<dbReference type="SUPFAM" id="SSF53706">
    <property type="entry name" value="Formate dehydrogenase/DMSO reductase, domains 1-3"/>
    <property type="match status" value="1"/>
</dbReference>
<dbReference type="InterPro" id="IPR009010">
    <property type="entry name" value="Asp_de-COase-like_dom_sf"/>
</dbReference>
<evidence type="ECO:0000256" key="5">
    <source>
        <dbReference type="ARBA" id="ARBA00023002"/>
    </source>
</evidence>
<dbReference type="Pfam" id="PF00384">
    <property type="entry name" value="Molybdopterin"/>
    <property type="match status" value="1"/>
</dbReference>
<keyword evidence="7" id="KW-0411">Iron-sulfur</keyword>
<dbReference type="PANTHER" id="PTHR43742">
    <property type="entry name" value="TRIMETHYLAMINE-N-OXIDE REDUCTASE"/>
    <property type="match status" value="1"/>
</dbReference>
<evidence type="ECO:0000256" key="6">
    <source>
        <dbReference type="ARBA" id="ARBA00023004"/>
    </source>
</evidence>
<dbReference type="Proteomes" id="UP000199409">
    <property type="component" value="Unassembled WGS sequence"/>
</dbReference>
<evidence type="ECO:0000313" key="9">
    <source>
        <dbReference type="EMBL" id="SEA77414.1"/>
    </source>
</evidence>
<dbReference type="OrthoDB" id="9810782at2"/>
<dbReference type="PROSITE" id="PS51669">
    <property type="entry name" value="4FE4S_MOW_BIS_MGD"/>
    <property type="match status" value="1"/>
</dbReference>
<dbReference type="EMBL" id="FNQN01000012">
    <property type="protein sequence ID" value="SEA77414.1"/>
    <property type="molecule type" value="Genomic_DNA"/>
</dbReference>
<dbReference type="InterPro" id="IPR006656">
    <property type="entry name" value="Mopterin_OxRdtase"/>
</dbReference>
<protein>
    <submittedName>
        <fullName evidence="9">Anaerobic selenocysteine-containing dehydrogenase</fullName>
    </submittedName>
</protein>
<keyword evidence="6" id="KW-0408">Iron</keyword>
<dbReference type="InterPro" id="IPR037946">
    <property type="entry name" value="MopB_CT_Tetrathionate"/>
</dbReference>
<evidence type="ECO:0000256" key="2">
    <source>
        <dbReference type="ARBA" id="ARBA00022505"/>
    </source>
</evidence>
<keyword evidence="5" id="KW-0560">Oxidoreductase</keyword>
<dbReference type="SMART" id="SM00926">
    <property type="entry name" value="Molybdop_Fe4S4"/>
    <property type="match status" value="1"/>
</dbReference>
<dbReference type="InterPro" id="IPR006311">
    <property type="entry name" value="TAT_signal"/>
</dbReference>
<keyword evidence="1" id="KW-0004">4Fe-4S</keyword>
<keyword evidence="3" id="KW-0479">Metal-binding</keyword>
<dbReference type="Gene3D" id="3.30.200.210">
    <property type="match status" value="1"/>
</dbReference>
<dbReference type="PANTHER" id="PTHR43742:SF9">
    <property type="entry name" value="TETRATHIONATE REDUCTASE SUBUNIT A"/>
    <property type="match status" value="1"/>
</dbReference>
<dbReference type="InterPro" id="IPR050612">
    <property type="entry name" value="Prok_Mopterin_Oxidored"/>
</dbReference>